<sequence length="87" mass="9603">MKDQKLSTILSVISMICGILAPCLVCYWYVGMVFAVAAIVLGIYVQKHFGKNGMVVTAYICAGVYLAFFILLVGTMGIYYNIIDLHK</sequence>
<dbReference type="RefSeq" id="WP_158575269.1">
    <property type="nucleotide sequence ID" value="NZ_JACOPG010000003.1"/>
</dbReference>
<proteinExistence type="predicted"/>
<reference evidence="2 3" key="1">
    <citation type="submission" date="2020-08" db="EMBL/GenBank/DDBJ databases">
        <title>Genome public.</title>
        <authorList>
            <person name="Liu C."/>
            <person name="Sun Q."/>
        </authorList>
    </citation>
    <scope>NUCLEOTIDE SEQUENCE [LARGE SCALE GENOMIC DNA]</scope>
    <source>
        <strain evidence="2 3">NSJ-9</strain>
    </source>
</reference>
<evidence type="ECO:0000313" key="2">
    <source>
        <dbReference type="EMBL" id="MBC5686792.1"/>
    </source>
</evidence>
<organism evidence="2 3">
    <name type="scientific">Roseburia lenta</name>
    <dbReference type="NCBI Taxonomy" id="2763061"/>
    <lineage>
        <taxon>Bacteria</taxon>
        <taxon>Bacillati</taxon>
        <taxon>Bacillota</taxon>
        <taxon>Clostridia</taxon>
        <taxon>Lachnospirales</taxon>
        <taxon>Lachnospiraceae</taxon>
        <taxon>Roseburia</taxon>
    </lineage>
</organism>
<evidence type="ECO:0008006" key="4">
    <source>
        <dbReference type="Google" id="ProtNLM"/>
    </source>
</evidence>
<comment type="caution">
    <text evidence="2">The sequence shown here is derived from an EMBL/GenBank/DDBJ whole genome shotgun (WGS) entry which is preliminary data.</text>
</comment>
<protein>
    <recommendedName>
        <fullName evidence="4">DUF4190 domain-containing protein</fullName>
    </recommendedName>
</protein>
<keyword evidence="1" id="KW-0472">Membrane</keyword>
<dbReference type="Proteomes" id="UP000643810">
    <property type="component" value="Unassembled WGS sequence"/>
</dbReference>
<feature type="transmembrane region" description="Helical" evidence="1">
    <location>
        <begin position="57"/>
        <end position="82"/>
    </location>
</feature>
<evidence type="ECO:0000256" key="1">
    <source>
        <dbReference type="SAM" id="Phobius"/>
    </source>
</evidence>
<dbReference type="EMBL" id="JACOPG010000003">
    <property type="protein sequence ID" value="MBC5686792.1"/>
    <property type="molecule type" value="Genomic_DNA"/>
</dbReference>
<gene>
    <name evidence="2" type="ORF">H8R94_09295</name>
</gene>
<accession>A0ABR7GH59</accession>
<keyword evidence="1" id="KW-0812">Transmembrane</keyword>
<keyword evidence="1" id="KW-1133">Transmembrane helix</keyword>
<name>A0ABR7GH59_9FIRM</name>
<evidence type="ECO:0000313" key="3">
    <source>
        <dbReference type="Proteomes" id="UP000643810"/>
    </source>
</evidence>
<keyword evidence="3" id="KW-1185">Reference proteome</keyword>
<feature type="transmembrane region" description="Helical" evidence="1">
    <location>
        <begin position="12"/>
        <end position="45"/>
    </location>
</feature>